<keyword evidence="2" id="KW-1185">Reference proteome</keyword>
<accession>A0AAD4MJJ6</accession>
<protein>
    <recommendedName>
        <fullName evidence="3">F-box domain-containing protein</fullName>
    </recommendedName>
</protein>
<organism evidence="1 2">
    <name type="scientific">Ditylenchus destructor</name>
    <dbReference type="NCBI Taxonomy" id="166010"/>
    <lineage>
        <taxon>Eukaryota</taxon>
        <taxon>Metazoa</taxon>
        <taxon>Ecdysozoa</taxon>
        <taxon>Nematoda</taxon>
        <taxon>Chromadorea</taxon>
        <taxon>Rhabditida</taxon>
        <taxon>Tylenchina</taxon>
        <taxon>Tylenchomorpha</taxon>
        <taxon>Sphaerularioidea</taxon>
        <taxon>Anguinidae</taxon>
        <taxon>Anguininae</taxon>
        <taxon>Ditylenchus</taxon>
    </lineage>
</organism>
<comment type="caution">
    <text evidence="1">The sequence shown here is derived from an EMBL/GenBank/DDBJ whole genome shotgun (WGS) entry which is preliminary data.</text>
</comment>
<proteinExistence type="predicted"/>
<evidence type="ECO:0000313" key="1">
    <source>
        <dbReference type="EMBL" id="KAI1696438.1"/>
    </source>
</evidence>
<name>A0AAD4MJJ6_9BILA</name>
<dbReference type="AlphaFoldDB" id="A0AAD4MJJ6"/>
<reference evidence="1" key="1">
    <citation type="submission" date="2022-01" db="EMBL/GenBank/DDBJ databases">
        <title>Genome Sequence Resource for Two Populations of Ditylenchus destructor, the Migratory Endoparasitic Phytonematode.</title>
        <authorList>
            <person name="Zhang H."/>
            <person name="Lin R."/>
            <person name="Xie B."/>
        </authorList>
    </citation>
    <scope>NUCLEOTIDE SEQUENCE</scope>
    <source>
        <strain evidence="1">BazhouSP</strain>
    </source>
</reference>
<evidence type="ECO:0008006" key="3">
    <source>
        <dbReference type="Google" id="ProtNLM"/>
    </source>
</evidence>
<dbReference type="EMBL" id="JAKKPZ010000328">
    <property type="protein sequence ID" value="KAI1696438.1"/>
    <property type="molecule type" value="Genomic_DNA"/>
</dbReference>
<dbReference type="Proteomes" id="UP001201812">
    <property type="component" value="Unassembled WGS sequence"/>
</dbReference>
<gene>
    <name evidence="1" type="ORF">DdX_19050</name>
</gene>
<evidence type="ECO:0000313" key="2">
    <source>
        <dbReference type="Proteomes" id="UP001201812"/>
    </source>
</evidence>
<sequence>MSNSKPLPPFVFDVLCYLNRDQLERFSIICRSLKNIIERYFHTKPYRIFDWLIICGVSYVLRHKYVQWHPNRDDYTVQQFLDGQRCSSVVLKNRYCYRYYSFAEMRPYLGPNILVMSRKWSPYHTYGAMATFPYRISTDNVNELLPKISFLFSIRRQSCSAEI</sequence>